<dbReference type="Gene3D" id="3.40.1400.10">
    <property type="entry name" value="Sugar-phosphate isomerase, RpiB/LacA/LacB"/>
    <property type="match status" value="1"/>
</dbReference>
<dbReference type="Proteomes" id="UP000197058">
    <property type="component" value="Chromosome"/>
</dbReference>
<dbReference type="GO" id="GO:0019316">
    <property type="term" value="P:D-allose catabolic process"/>
    <property type="evidence" value="ECO:0007669"/>
    <property type="project" value="TreeGrafter"/>
</dbReference>
<dbReference type="SUPFAM" id="SSF89623">
    <property type="entry name" value="Ribose/Galactose isomerase RpiB/AlsB"/>
    <property type="match status" value="1"/>
</dbReference>
<dbReference type="PANTHER" id="PTHR30345:SF0">
    <property type="entry name" value="DNA DAMAGE-REPAIR_TOLERATION PROTEIN DRT102"/>
    <property type="match status" value="1"/>
</dbReference>
<dbReference type="NCBIfam" id="TIGR00689">
    <property type="entry name" value="rpiB_lacA_lacB"/>
    <property type="match status" value="1"/>
</dbReference>
<sequence length="175" mass="19387">MKIAIGCDHIVTDEKIKVSDFIKSIGHEVIDVGTYDHQRTHYPIYGVNVAKAVTEGKADLGVVLCGTGVGISVSANKVPNARVALVRDITSARLAKEKYNCNIIGVGGTISGIDLIKDIVETFINAEYIQTTESDQLIERMNQLLTNDQVQYDANQFNKYIDKWNKGEYVDEVKH</sequence>
<evidence type="ECO:0000313" key="2">
    <source>
        <dbReference type="EMBL" id="ASE34220.1"/>
    </source>
</evidence>
<evidence type="ECO:0000313" key="3">
    <source>
        <dbReference type="Proteomes" id="UP000197058"/>
    </source>
</evidence>
<dbReference type="GO" id="GO:0004751">
    <property type="term" value="F:ribose-5-phosphate isomerase activity"/>
    <property type="evidence" value="ECO:0007669"/>
    <property type="project" value="TreeGrafter"/>
</dbReference>
<dbReference type="PIRSF" id="PIRSF005384">
    <property type="entry name" value="RpiB_LacA_B"/>
    <property type="match status" value="1"/>
</dbReference>
<dbReference type="KEGG" id="sscu:CEP64_06385"/>
<comment type="similarity">
    <text evidence="1">Belongs to the LacAB/RpiB family.</text>
</comment>
<dbReference type="RefSeq" id="WP_058591294.1">
    <property type="nucleotide sequence ID" value="NZ_CP022046.2"/>
</dbReference>
<protein>
    <submittedName>
        <fullName evidence="2">Galactose-6-phosphate isomerase subunit LacB</fullName>
    </submittedName>
</protein>
<name>A0AAI8DHU3_MAMSC</name>
<dbReference type="PANTHER" id="PTHR30345">
    <property type="entry name" value="RIBOSE-5-PHOSPHATE ISOMERASE B"/>
    <property type="match status" value="1"/>
</dbReference>
<evidence type="ECO:0000256" key="1">
    <source>
        <dbReference type="ARBA" id="ARBA00008754"/>
    </source>
</evidence>
<accession>A0AAI8DHU3</accession>
<gene>
    <name evidence="2" type="ORF">CEP64_06385</name>
</gene>
<dbReference type="NCBIfam" id="NF004051">
    <property type="entry name" value="PRK05571.1"/>
    <property type="match status" value="1"/>
</dbReference>
<dbReference type="NCBIfam" id="NF006381">
    <property type="entry name" value="PRK08622.1"/>
    <property type="match status" value="1"/>
</dbReference>
<keyword evidence="2" id="KW-0413">Isomerase</keyword>
<dbReference type="EMBL" id="CP022046">
    <property type="protein sequence ID" value="ASE34220.1"/>
    <property type="molecule type" value="Genomic_DNA"/>
</dbReference>
<reference evidence="3" key="1">
    <citation type="submission" date="2017-06" db="EMBL/GenBank/DDBJ databases">
        <title>FDA dAtabase for Regulatory Grade micrObial Sequences (FDA-ARGOS): Supporting development and validation of Infectious Disease Dx tests.</title>
        <authorList>
            <person name="Goldberg B."/>
            <person name="Campos J."/>
            <person name="Tallon L."/>
            <person name="Sadzewicz L."/>
            <person name="Sengamalay N."/>
            <person name="Ott S."/>
            <person name="Godinez A."/>
            <person name="Nagaraj S."/>
            <person name="Vavikolanu K."/>
            <person name="Nadendla S."/>
            <person name="George J."/>
            <person name="Geyer C."/>
            <person name="Sichtig H."/>
        </authorList>
    </citation>
    <scope>NUCLEOTIDE SEQUENCE [LARGE SCALE GENOMIC DNA]</scope>
    <source>
        <strain evidence="3">FDAARGOS_285</strain>
    </source>
</reference>
<dbReference type="Pfam" id="PF02502">
    <property type="entry name" value="LacAB_rpiB"/>
    <property type="match status" value="1"/>
</dbReference>
<organism evidence="2 3">
    <name type="scientific">Mammaliicoccus sciuri</name>
    <name type="common">Staphylococcus sciuri</name>
    <dbReference type="NCBI Taxonomy" id="1296"/>
    <lineage>
        <taxon>Bacteria</taxon>
        <taxon>Bacillati</taxon>
        <taxon>Bacillota</taxon>
        <taxon>Bacilli</taxon>
        <taxon>Bacillales</taxon>
        <taxon>Staphylococcaceae</taxon>
        <taxon>Mammaliicoccus</taxon>
    </lineage>
</organism>
<dbReference type="GO" id="GO:0009052">
    <property type="term" value="P:pentose-phosphate shunt, non-oxidative branch"/>
    <property type="evidence" value="ECO:0007669"/>
    <property type="project" value="TreeGrafter"/>
</dbReference>
<dbReference type="AlphaFoldDB" id="A0AAI8DHU3"/>
<dbReference type="InterPro" id="IPR036569">
    <property type="entry name" value="RpiB_LacA_LacB_sf"/>
</dbReference>
<dbReference type="InterPro" id="IPR003500">
    <property type="entry name" value="RpiB_LacA_LacB"/>
</dbReference>
<proteinExistence type="inferred from homology"/>